<dbReference type="CDD" id="cd00614">
    <property type="entry name" value="CGS_like"/>
    <property type="match status" value="1"/>
</dbReference>
<dbReference type="InterPro" id="IPR000277">
    <property type="entry name" value="Cys/Met-Metab_PyrdxlP-dep_enz"/>
</dbReference>
<dbReference type="FunFam" id="3.90.1150.10:FF:000008">
    <property type="entry name" value="Cystathionine gamma-synthase"/>
    <property type="match status" value="1"/>
</dbReference>
<feature type="modified residue" description="N6-(pyridoxal phosphate)lysine" evidence="4">
    <location>
        <position position="199"/>
    </location>
</feature>
<dbReference type="GO" id="GO:0019343">
    <property type="term" value="P:cysteine biosynthetic process via cystathionine"/>
    <property type="evidence" value="ECO:0007669"/>
    <property type="project" value="TreeGrafter"/>
</dbReference>
<evidence type="ECO:0000256" key="3">
    <source>
        <dbReference type="ARBA" id="ARBA00022898"/>
    </source>
</evidence>
<dbReference type="InterPro" id="IPR015424">
    <property type="entry name" value="PyrdxlP-dep_Trfase"/>
</dbReference>
<dbReference type="OrthoDB" id="9805807at2"/>
<dbReference type="Proteomes" id="UP000241346">
    <property type="component" value="Unassembled WGS sequence"/>
</dbReference>
<evidence type="ECO:0000256" key="1">
    <source>
        <dbReference type="ARBA" id="ARBA00001933"/>
    </source>
</evidence>
<proteinExistence type="inferred from homology"/>
<dbReference type="InterPro" id="IPR015422">
    <property type="entry name" value="PyrdxlP-dep_Trfase_small"/>
</dbReference>
<dbReference type="GO" id="GO:0003962">
    <property type="term" value="F:cystathionine gamma-synthase activity"/>
    <property type="evidence" value="ECO:0007669"/>
    <property type="project" value="TreeGrafter"/>
</dbReference>
<accession>A0A2T3N7Y8</accession>
<dbReference type="FunFam" id="3.40.640.10:FF:000009">
    <property type="entry name" value="Cystathionine gamma-synthase homolog"/>
    <property type="match status" value="1"/>
</dbReference>
<dbReference type="GO" id="GO:0030170">
    <property type="term" value="F:pyridoxal phosphate binding"/>
    <property type="evidence" value="ECO:0007669"/>
    <property type="project" value="InterPro"/>
</dbReference>
<keyword evidence="3 4" id="KW-0663">Pyridoxal phosphate</keyword>
<dbReference type="RefSeq" id="WP_107300203.1">
    <property type="nucleotide sequence ID" value="NZ_PYMB01000016.1"/>
</dbReference>
<gene>
    <name evidence="6" type="ORF">C9J01_21540</name>
</gene>
<reference evidence="6 7" key="1">
    <citation type="submission" date="2018-03" db="EMBL/GenBank/DDBJ databases">
        <title>Whole genome sequencing of Histamine producing bacteria.</title>
        <authorList>
            <person name="Butler K."/>
        </authorList>
    </citation>
    <scope>NUCLEOTIDE SEQUENCE [LARGE SCALE GENOMIC DNA]</scope>
    <source>
        <strain evidence="6 7">DSM 19138</strain>
    </source>
</reference>
<dbReference type="PANTHER" id="PTHR11808:SF15">
    <property type="entry name" value="CYSTATHIONINE GAMMA-LYASE"/>
    <property type="match status" value="1"/>
</dbReference>
<dbReference type="InterPro" id="IPR015421">
    <property type="entry name" value="PyrdxlP-dep_Trfase_major"/>
</dbReference>
<dbReference type="GO" id="GO:0005737">
    <property type="term" value="C:cytoplasm"/>
    <property type="evidence" value="ECO:0007669"/>
    <property type="project" value="TreeGrafter"/>
</dbReference>
<evidence type="ECO:0000313" key="6">
    <source>
        <dbReference type="EMBL" id="PSW09211.1"/>
    </source>
</evidence>
<dbReference type="PANTHER" id="PTHR11808">
    <property type="entry name" value="TRANS-SULFURATION ENZYME FAMILY MEMBER"/>
    <property type="match status" value="1"/>
</dbReference>
<dbReference type="Gene3D" id="3.40.640.10">
    <property type="entry name" value="Type I PLP-dependent aspartate aminotransferase-like (Major domain)"/>
    <property type="match status" value="1"/>
</dbReference>
<dbReference type="Gene3D" id="3.90.1150.10">
    <property type="entry name" value="Aspartate Aminotransferase, domain 1"/>
    <property type="match status" value="1"/>
</dbReference>
<dbReference type="PIRSF" id="PIRSF001434">
    <property type="entry name" value="CGS"/>
    <property type="match status" value="1"/>
</dbReference>
<organism evidence="6 7">
    <name type="scientific">Photobacterium rosenbergii</name>
    <dbReference type="NCBI Taxonomy" id="294936"/>
    <lineage>
        <taxon>Bacteria</taxon>
        <taxon>Pseudomonadati</taxon>
        <taxon>Pseudomonadota</taxon>
        <taxon>Gammaproteobacteria</taxon>
        <taxon>Vibrionales</taxon>
        <taxon>Vibrionaceae</taxon>
        <taxon>Photobacterium</taxon>
    </lineage>
</organism>
<dbReference type="EMBL" id="PYMB01000016">
    <property type="protein sequence ID" value="PSW09211.1"/>
    <property type="molecule type" value="Genomic_DNA"/>
</dbReference>
<dbReference type="GO" id="GO:0004123">
    <property type="term" value="F:cystathionine gamma-lyase activity"/>
    <property type="evidence" value="ECO:0007669"/>
    <property type="project" value="TreeGrafter"/>
</dbReference>
<dbReference type="Pfam" id="PF01053">
    <property type="entry name" value="Cys_Met_Meta_PP"/>
    <property type="match status" value="1"/>
</dbReference>
<comment type="cofactor">
    <cofactor evidence="1 5">
        <name>pyridoxal 5'-phosphate</name>
        <dbReference type="ChEBI" id="CHEBI:597326"/>
    </cofactor>
</comment>
<evidence type="ECO:0000256" key="2">
    <source>
        <dbReference type="ARBA" id="ARBA00009077"/>
    </source>
</evidence>
<evidence type="ECO:0000256" key="4">
    <source>
        <dbReference type="PIRSR" id="PIRSR001434-2"/>
    </source>
</evidence>
<comment type="caution">
    <text evidence="6">The sequence shown here is derived from an EMBL/GenBank/DDBJ whole genome shotgun (WGS) entry which is preliminary data.</text>
</comment>
<evidence type="ECO:0000256" key="5">
    <source>
        <dbReference type="RuleBase" id="RU362118"/>
    </source>
</evidence>
<dbReference type="GO" id="GO:0019346">
    <property type="term" value="P:transsulfuration"/>
    <property type="evidence" value="ECO:0007669"/>
    <property type="project" value="InterPro"/>
</dbReference>
<dbReference type="AlphaFoldDB" id="A0A2T3N7Y8"/>
<protein>
    <submittedName>
        <fullName evidence="6">Cystathionine beta-lyase</fullName>
    </submittedName>
</protein>
<dbReference type="SUPFAM" id="SSF53383">
    <property type="entry name" value="PLP-dependent transferases"/>
    <property type="match status" value="1"/>
</dbReference>
<comment type="similarity">
    <text evidence="2 5">Belongs to the trans-sulfuration enzymes family.</text>
</comment>
<sequence>MKSKKFATQVIHSGDQTVQQTNPIFPQITTASTFVQPNIGEFGDFNYSRCDNPTRSAYESALAELEGGVYATATASGMAATALALELFPADSHAIVMSSVYGGTHRLFETLRSRTSGMSFSYVDLNDLAAVEACIQSNTQFIWIETPTNPLLELVDIEAVCQLAKQCELVSIVDNTFSTAWNQQPLALGADIVMLSTSKYIGGHSDLIGGALIAADNTLAQQLDRCKTTVGAIASPFDSYLALRGLKTLDIRMERQCSNALKVAQWLEQQPTIEQVYYPGLETHPQHALCLKQMRTGGAVVSVRLKGDEEAVKQFVGKLQFFMLAESLGGVESMINHAATMSHAGVPEAEREKMGIYYQTLRLSVGIEDADDLIADLEQALNSHVV</sequence>
<keyword evidence="6" id="KW-0456">Lyase</keyword>
<evidence type="ECO:0000313" key="7">
    <source>
        <dbReference type="Proteomes" id="UP000241346"/>
    </source>
</evidence>
<name>A0A2T3N7Y8_9GAMM</name>